<dbReference type="OrthoDB" id="199120at2"/>
<organism evidence="3 4">
    <name type="scientific">Exilibacterium tricleocarpae</name>
    <dbReference type="NCBI Taxonomy" id="2591008"/>
    <lineage>
        <taxon>Bacteria</taxon>
        <taxon>Pseudomonadati</taxon>
        <taxon>Pseudomonadota</taxon>
        <taxon>Gammaproteobacteria</taxon>
        <taxon>Cellvibrionales</taxon>
        <taxon>Cellvibrionaceae</taxon>
        <taxon>Exilibacterium</taxon>
    </lineage>
</organism>
<sequence length="195" mass="22438">MQKQFISPEQLLQVSFQLAVKIYESGFRPNFIVGLWRGGSPVGIVVQDCLAYLEIKTDHISLRTSYRGMESYGDMVDNRDRIRVHGTRYLFDRLNAEDALLIVDDVYSTGYNIEAVIERLRRKTRRNMPADVRIAVPWYKPTHNRTGRVPDFYLHETADWLVLPHELNGLTAEEIASHKPEVARLAQAALGKRPE</sequence>
<name>A0A545U9V2_9GAMM</name>
<comment type="caution">
    <text evidence="3">The sequence shown here is derived from an EMBL/GenBank/DDBJ whole genome shotgun (WGS) entry which is preliminary data.</text>
</comment>
<dbReference type="PANTHER" id="PTHR43363">
    <property type="entry name" value="HYPOXANTHINE PHOSPHORIBOSYLTRANSFERASE"/>
    <property type="match status" value="1"/>
</dbReference>
<dbReference type="RefSeq" id="WP_142902361.1">
    <property type="nucleotide sequence ID" value="NZ_ML660087.1"/>
</dbReference>
<dbReference type="Proteomes" id="UP000319732">
    <property type="component" value="Unassembled WGS sequence"/>
</dbReference>
<keyword evidence="2 3" id="KW-0808">Transferase</keyword>
<dbReference type="InterPro" id="IPR000836">
    <property type="entry name" value="PRTase_dom"/>
</dbReference>
<keyword evidence="4" id="KW-1185">Reference proteome</keyword>
<evidence type="ECO:0000256" key="1">
    <source>
        <dbReference type="ARBA" id="ARBA00022676"/>
    </source>
</evidence>
<dbReference type="EMBL" id="VHSG01000002">
    <property type="protein sequence ID" value="TQV86209.1"/>
    <property type="molecule type" value="Genomic_DNA"/>
</dbReference>
<evidence type="ECO:0000256" key="2">
    <source>
        <dbReference type="ARBA" id="ARBA00022679"/>
    </source>
</evidence>
<reference evidence="3 4" key="1">
    <citation type="submission" date="2019-06" db="EMBL/GenBank/DDBJ databases">
        <title>Whole genome sequence for Cellvibrionaceae sp. R142.</title>
        <authorList>
            <person name="Wang G."/>
        </authorList>
    </citation>
    <scope>NUCLEOTIDE SEQUENCE [LARGE SCALE GENOMIC DNA]</scope>
    <source>
        <strain evidence="3 4">R142</strain>
    </source>
</reference>
<dbReference type="CDD" id="cd06223">
    <property type="entry name" value="PRTases_typeI"/>
    <property type="match status" value="1"/>
</dbReference>
<gene>
    <name evidence="3" type="ORF">FKG94_01245</name>
</gene>
<proteinExistence type="predicted"/>
<dbReference type="Gene3D" id="3.40.50.2020">
    <property type="match status" value="1"/>
</dbReference>
<keyword evidence="1 3" id="KW-0328">Glycosyltransferase</keyword>
<dbReference type="InterPro" id="IPR029057">
    <property type="entry name" value="PRTase-like"/>
</dbReference>
<protein>
    <submittedName>
        <fullName evidence="3">Hypoxanthine phosphoribosyltransferase</fullName>
    </submittedName>
</protein>
<evidence type="ECO:0000313" key="3">
    <source>
        <dbReference type="EMBL" id="TQV86209.1"/>
    </source>
</evidence>
<dbReference type="GO" id="GO:0016757">
    <property type="term" value="F:glycosyltransferase activity"/>
    <property type="evidence" value="ECO:0007669"/>
    <property type="project" value="UniProtKB-KW"/>
</dbReference>
<dbReference type="AlphaFoldDB" id="A0A545U9V2"/>
<dbReference type="PANTHER" id="PTHR43363:SF1">
    <property type="entry name" value="HYPOXANTHINE-GUANINE PHOSPHORIBOSYLTRANSFERASE"/>
    <property type="match status" value="1"/>
</dbReference>
<dbReference type="SUPFAM" id="SSF53271">
    <property type="entry name" value="PRTase-like"/>
    <property type="match status" value="1"/>
</dbReference>
<accession>A0A545U9V2</accession>
<evidence type="ECO:0000313" key="4">
    <source>
        <dbReference type="Proteomes" id="UP000319732"/>
    </source>
</evidence>